<dbReference type="InterPro" id="IPR029033">
    <property type="entry name" value="His_PPase_superfam"/>
</dbReference>
<feature type="site" description="Transition state stabilizer" evidence="18">
    <location>
        <position position="660"/>
    </location>
</feature>
<feature type="active site" description="Tele-phosphohistidine intermediate" evidence="16">
    <location>
        <position position="518"/>
    </location>
</feature>
<evidence type="ECO:0000256" key="17">
    <source>
        <dbReference type="PIRSR" id="PIRSR613078-2"/>
    </source>
</evidence>
<evidence type="ECO:0000256" key="18">
    <source>
        <dbReference type="PIRSR" id="PIRSR613078-3"/>
    </source>
</evidence>
<dbReference type="Gene3D" id="3.40.50.620">
    <property type="entry name" value="HUPs"/>
    <property type="match status" value="2"/>
</dbReference>
<evidence type="ECO:0000313" key="20">
    <source>
        <dbReference type="EMBL" id="PJC81619.1"/>
    </source>
</evidence>
<keyword evidence="7 20" id="KW-0436">Ligase</keyword>
<comment type="subcellular location">
    <subcellularLocation>
        <location evidence="2">Cytoplasm</location>
    </subcellularLocation>
</comment>
<comment type="cofactor">
    <cofactor evidence="1">
        <name>Zn(2+)</name>
        <dbReference type="ChEBI" id="CHEBI:29105"/>
    </cofactor>
</comment>
<gene>
    <name evidence="20" type="ORF">CO007_03730</name>
</gene>
<comment type="function">
    <text evidence="14">Catalyzes the attachment of isoleucine to tRNA(Ile). As IleRS can inadvertently accommodate and process structurally similar amino acids such as valine, to avoid such errors it has two additional distinct tRNA(Ile)-dependent editing activities. One activity is designated as 'pretransfer' editing and involves the hydrolysis of activated Val-AMP. The other activity is designated 'posttransfer' editing and involves deacylation of mischarged Val-tRNA(Ile).</text>
</comment>
<feature type="domain" description="Aminoacyl-tRNA synthetase class Ia" evidence="19">
    <location>
        <begin position="9"/>
        <end position="525"/>
    </location>
</feature>
<dbReference type="GO" id="GO:0006428">
    <property type="term" value="P:isoleucyl-tRNA aminoacylation"/>
    <property type="evidence" value="ECO:0007669"/>
    <property type="project" value="InterPro"/>
</dbReference>
<dbReference type="InterPro" id="IPR009008">
    <property type="entry name" value="Val/Leu/Ile-tRNA-synth_edit"/>
</dbReference>
<feature type="non-terminal residue" evidence="20">
    <location>
        <position position="1"/>
    </location>
</feature>
<evidence type="ECO:0000256" key="11">
    <source>
        <dbReference type="ARBA" id="ARBA00022840"/>
    </source>
</evidence>
<evidence type="ECO:0000256" key="2">
    <source>
        <dbReference type="ARBA" id="ARBA00004496"/>
    </source>
</evidence>
<dbReference type="InterPro" id="IPR023586">
    <property type="entry name" value="Ile-tRNA-ligase_type2"/>
</dbReference>
<evidence type="ECO:0000259" key="19">
    <source>
        <dbReference type="Pfam" id="PF00133"/>
    </source>
</evidence>
<reference evidence="21" key="1">
    <citation type="submission" date="2017-09" db="EMBL/GenBank/DDBJ databases">
        <title>Depth-based differentiation of microbial function through sediment-hosted aquifers and enrichment of novel symbionts in the deep terrestrial subsurface.</title>
        <authorList>
            <person name="Probst A.J."/>
            <person name="Ladd B."/>
            <person name="Jarett J.K."/>
            <person name="Geller-Mcgrath D.E."/>
            <person name="Sieber C.M.K."/>
            <person name="Emerson J.B."/>
            <person name="Anantharaman K."/>
            <person name="Thomas B.C."/>
            <person name="Malmstrom R."/>
            <person name="Stieglmeier M."/>
            <person name="Klingl A."/>
            <person name="Woyke T."/>
            <person name="Ryan C.M."/>
            <person name="Banfield J.F."/>
        </authorList>
    </citation>
    <scope>NUCLEOTIDE SEQUENCE [LARGE SCALE GENOMIC DNA]</scope>
</reference>
<dbReference type="InterPro" id="IPR014729">
    <property type="entry name" value="Rossmann-like_a/b/a_fold"/>
</dbReference>
<name>A0A2M8GMB6_9BACT</name>
<dbReference type="SUPFAM" id="SSF52374">
    <property type="entry name" value="Nucleotidylyl transferase"/>
    <property type="match status" value="1"/>
</dbReference>
<evidence type="ECO:0000313" key="21">
    <source>
        <dbReference type="Proteomes" id="UP000229370"/>
    </source>
</evidence>
<evidence type="ECO:0000256" key="9">
    <source>
        <dbReference type="ARBA" id="ARBA00022741"/>
    </source>
</evidence>
<keyword evidence="6" id="KW-0963">Cytoplasm</keyword>
<evidence type="ECO:0000256" key="3">
    <source>
        <dbReference type="ARBA" id="ARBA00007078"/>
    </source>
</evidence>
<evidence type="ECO:0000256" key="10">
    <source>
        <dbReference type="ARBA" id="ARBA00022833"/>
    </source>
</evidence>
<comment type="subunit">
    <text evidence="4">Monomer.</text>
</comment>
<keyword evidence="10" id="KW-0862">Zinc</keyword>
<protein>
    <recommendedName>
        <fullName evidence="5">isoleucine--tRNA ligase</fullName>
        <ecNumber evidence="5">6.1.1.5</ecNumber>
    </recommendedName>
</protein>
<dbReference type="GO" id="GO:0002161">
    <property type="term" value="F:aminoacyl-tRNA deacylase activity"/>
    <property type="evidence" value="ECO:0007669"/>
    <property type="project" value="InterPro"/>
</dbReference>
<dbReference type="EMBL" id="PFQK01000059">
    <property type="protein sequence ID" value="PJC81619.1"/>
    <property type="molecule type" value="Genomic_DNA"/>
</dbReference>
<dbReference type="PANTHER" id="PTHR42780:SF1">
    <property type="entry name" value="ISOLEUCINE--TRNA LIGASE, CYTOPLASMIC"/>
    <property type="match status" value="1"/>
</dbReference>
<dbReference type="AlphaFoldDB" id="A0A2M8GMB6"/>
<keyword evidence="12" id="KW-0648">Protein biosynthesis</keyword>
<dbReference type="GO" id="GO:0004822">
    <property type="term" value="F:isoleucine-tRNA ligase activity"/>
    <property type="evidence" value="ECO:0007669"/>
    <property type="project" value="UniProtKB-EC"/>
</dbReference>
<comment type="caution">
    <text evidence="20">The sequence shown here is derived from an EMBL/GenBank/DDBJ whole genome shotgun (WGS) entry which is preliminary data.</text>
</comment>
<evidence type="ECO:0000256" key="4">
    <source>
        <dbReference type="ARBA" id="ARBA00011245"/>
    </source>
</evidence>
<evidence type="ECO:0000256" key="13">
    <source>
        <dbReference type="ARBA" id="ARBA00023146"/>
    </source>
</evidence>
<evidence type="ECO:0000256" key="8">
    <source>
        <dbReference type="ARBA" id="ARBA00022723"/>
    </source>
</evidence>
<feature type="binding site" evidence="17">
    <location>
        <begin position="517"/>
        <end position="524"/>
    </location>
    <ligand>
        <name>substrate</name>
    </ligand>
</feature>
<sequence length="752" mass="86750">ESALHEEAVLKFWKENKIFKKSLEKSSPKGEFVFYEGPPTANGKPGIHHLEARAFKDVIPRYKTMQGYYVRRKAGWDTHGLPVELQVEKQLGLTSKKDIEEYGIAKFNQECKKSVWEYVDLWEKFTERIGFWVDQENPYVTYHNDYIESVWNVIKEVDKQNLLYKDYKVVPWCPRCGTALSSHELAQGYEDVKDLSVYVKFKIKSLSPALSKGKGEGLEALPFGEGLGGANTFILAWTTTPWTLPGNVALAVGEKIIYVKIKKENEFLILAKERLFVIEGNYEIIEELKGEDLIGLEYEPLYLFLKNNISKDEKSKLEKAYKIYPANFVTTEDGTGVVHTAVMYGQDDFELGTKIGLPKHHLVGLDGKFLSGTGFLENRFVRDEEVAVDIIKDLAHRNLLFKKEKYEHSYPHCWRCHTALIYYARDSWYIRMSDPKIKSKLISENKDINWEPNHIKDGRFGEWLREIKDWAISRERYWGTPLPVWTCDKCKNFEVIGSIEDLKNKTKKSGNKYFVIRHGEAESNVGYTHHKDSYHKAQLTEKGKEQVLESSKNFKEKIDIIISSPFERARETTEITCEQIDFPLKKVIYDERIQEWETSSIFDGEEMEIFKKYYEKDYLDNPAEVLPAGESFTQVIKRVGDFIHDLENKYSEKNILIIGHGGATRALSFVIKGLSLSDLSSVNDPLVALQNAEIRKLDFIPLPHNENYELDLHKPYIDELELVCTHAIAGQVCGGKLVRTKEVMDCWLDSGS</sequence>
<feature type="active site" description="Proton donor/acceptor" evidence="16">
    <location>
        <position position="595"/>
    </location>
</feature>
<dbReference type="EC" id="6.1.1.5" evidence="5"/>
<dbReference type="Pfam" id="PF00133">
    <property type="entry name" value="tRNA-synt_1"/>
    <property type="match status" value="1"/>
</dbReference>
<feature type="binding site" evidence="17">
    <location>
        <position position="568"/>
    </location>
    <ligand>
        <name>substrate</name>
    </ligand>
</feature>
<evidence type="ECO:0000256" key="7">
    <source>
        <dbReference type="ARBA" id="ARBA00022598"/>
    </source>
</evidence>
<dbReference type="PRINTS" id="PR00984">
    <property type="entry name" value="TRNASYNTHILE"/>
</dbReference>
<comment type="similarity">
    <text evidence="3">Belongs to the class-I aminoacyl-tRNA synthetase family. IleS type 2 subfamily.</text>
</comment>
<dbReference type="GO" id="GO:0005737">
    <property type="term" value="C:cytoplasm"/>
    <property type="evidence" value="ECO:0007669"/>
    <property type="project" value="UniProtKB-SubCell"/>
</dbReference>
<dbReference type="SMART" id="SM00855">
    <property type="entry name" value="PGAM"/>
    <property type="match status" value="1"/>
</dbReference>
<dbReference type="InterPro" id="IPR002301">
    <property type="entry name" value="Ile-tRNA-ligase"/>
</dbReference>
<evidence type="ECO:0000256" key="14">
    <source>
        <dbReference type="ARBA" id="ARBA00025217"/>
    </source>
</evidence>
<evidence type="ECO:0000256" key="15">
    <source>
        <dbReference type="ARBA" id="ARBA00048359"/>
    </source>
</evidence>
<keyword evidence="8" id="KW-0479">Metal-binding</keyword>
<dbReference type="GO" id="GO:0005524">
    <property type="term" value="F:ATP binding"/>
    <property type="evidence" value="ECO:0007669"/>
    <property type="project" value="UniProtKB-KW"/>
</dbReference>
<dbReference type="PANTHER" id="PTHR42780">
    <property type="entry name" value="SOLEUCYL-TRNA SYNTHETASE"/>
    <property type="match status" value="1"/>
</dbReference>
<dbReference type="FunFam" id="3.40.50.620:FF:000063">
    <property type="entry name" value="Isoleucine--tRNA ligase"/>
    <property type="match status" value="1"/>
</dbReference>
<feature type="non-terminal residue" evidence="20">
    <location>
        <position position="752"/>
    </location>
</feature>
<dbReference type="Proteomes" id="UP000229370">
    <property type="component" value="Unassembled WGS sequence"/>
</dbReference>
<accession>A0A2M8GMB6</accession>
<evidence type="ECO:0000256" key="1">
    <source>
        <dbReference type="ARBA" id="ARBA00001947"/>
    </source>
</evidence>
<dbReference type="CDD" id="cd07067">
    <property type="entry name" value="HP_PGM_like"/>
    <property type="match status" value="1"/>
</dbReference>
<dbReference type="Gene3D" id="3.40.50.1240">
    <property type="entry name" value="Phosphoglycerate mutase-like"/>
    <property type="match status" value="1"/>
</dbReference>
<dbReference type="InterPro" id="IPR002300">
    <property type="entry name" value="aa-tRNA-synth_Ia"/>
</dbReference>
<evidence type="ECO:0000256" key="12">
    <source>
        <dbReference type="ARBA" id="ARBA00022917"/>
    </source>
</evidence>
<dbReference type="InterPro" id="IPR013078">
    <property type="entry name" value="His_Pase_superF_clade-1"/>
</dbReference>
<evidence type="ECO:0000256" key="16">
    <source>
        <dbReference type="PIRSR" id="PIRSR613078-1"/>
    </source>
</evidence>
<dbReference type="Gene3D" id="3.90.740.10">
    <property type="entry name" value="Valyl/Leucyl/Isoleucyl-tRNA synthetase, editing domain"/>
    <property type="match status" value="2"/>
</dbReference>
<dbReference type="SUPFAM" id="SSF53254">
    <property type="entry name" value="Phosphoglycerate mutase-like"/>
    <property type="match status" value="1"/>
</dbReference>
<organism evidence="20 21">
    <name type="scientific">Candidatus Roizmanbacteria bacterium CG_4_8_14_3_um_filter_36_10</name>
    <dbReference type="NCBI Taxonomy" id="1974834"/>
    <lineage>
        <taxon>Bacteria</taxon>
        <taxon>Candidatus Roizmaniibacteriota</taxon>
    </lineage>
</organism>
<dbReference type="GO" id="GO:0046872">
    <property type="term" value="F:metal ion binding"/>
    <property type="evidence" value="ECO:0007669"/>
    <property type="project" value="UniProtKB-KW"/>
</dbReference>
<proteinExistence type="inferred from homology"/>
<comment type="catalytic activity">
    <reaction evidence="15">
        <text>tRNA(Ile) + L-isoleucine + ATP = L-isoleucyl-tRNA(Ile) + AMP + diphosphate</text>
        <dbReference type="Rhea" id="RHEA:11060"/>
        <dbReference type="Rhea" id="RHEA-COMP:9666"/>
        <dbReference type="Rhea" id="RHEA-COMP:9695"/>
        <dbReference type="ChEBI" id="CHEBI:30616"/>
        <dbReference type="ChEBI" id="CHEBI:33019"/>
        <dbReference type="ChEBI" id="CHEBI:58045"/>
        <dbReference type="ChEBI" id="CHEBI:78442"/>
        <dbReference type="ChEBI" id="CHEBI:78528"/>
        <dbReference type="ChEBI" id="CHEBI:456215"/>
        <dbReference type="EC" id="6.1.1.5"/>
    </reaction>
</comment>
<keyword evidence="11" id="KW-0067">ATP-binding</keyword>
<evidence type="ECO:0000256" key="6">
    <source>
        <dbReference type="ARBA" id="ARBA00022490"/>
    </source>
</evidence>
<evidence type="ECO:0000256" key="5">
    <source>
        <dbReference type="ARBA" id="ARBA00013165"/>
    </source>
</evidence>
<dbReference type="SUPFAM" id="SSF50677">
    <property type="entry name" value="ValRS/IleRS/LeuRS editing domain"/>
    <property type="match status" value="1"/>
</dbReference>
<keyword evidence="13" id="KW-0030">Aminoacyl-tRNA synthetase</keyword>
<keyword evidence="9" id="KW-0547">Nucleotide-binding</keyword>